<dbReference type="EMBL" id="JAHDYR010000055">
    <property type="protein sequence ID" value="KAG9391354.1"/>
    <property type="molecule type" value="Genomic_DNA"/>
</dbReference>
<evidence type="ECO:0000313" key="2">
    <source>
        <dbReference type="EMBL" id="KAG9391354.1"/>
    </source>
</evidence>
<organism evidence="2 3">
    <name type="scientific">Carpediemonas membranifera</name>
    <dbReference type="NCBI Taxonomy" id="201153"/>
    <lineage>
        <taxon>Eukaryota</taxon>
        <taxon>Metamonada</taxon>
        <taxon>Carpediemonas-like organisms</taxon>
        <taxon>Carpediemonas</taxon>
    </lineage>
</organism>
<feature type="region of interest" description="Disordered" evidence="1">
    <location>
        <begin position="76"/>
        <end position="131"/>
    </location>
</feature>
<comment type="caution">
    <text evidence="2">The sequence shown here is derived from an EMBL/GenBank/DDBJ whole genome shotgun (WGS) entry which is preliminary data.</text>
</comment>
<sequence length="131" mass="14363">MVAGERDVVGNRVHEEVYVDFVVSLHPREAELEKLREYRNWQVTFVPAACTVLGETESRLTECWVARSVPRFAGRPSWAPSVTGYSGPSGRTTRPSGRTMSPSARPVGPSTTNNLPSPQNAGVATRLTRPL</sequence>
<feature type="compositionally biased region" description="Polar residues" evidence="1">
    <location>
        <begin position="109"/>
        <end position="122"/>
    </location>
</feature>
<dbReference type="Proteomes" id="UP000717585">
    <property type="component" value="Unassembled WGS sequence"/>
</dbReference>
<feature type="compositionally biased region" description="Polar residues" evidence="1">
    <location>
        <begin position="83"/>
        <end position="102"/>
    </location>
</feature>
<reference evidence="2" key="1">
    <citation type="submission" date="2021-05" db="EMBL/GenBank/DDBJ databases">
        <title>A free-living protist that lacks canonical eukaryotic 1 DNA replication and segregation systems.</title>
        <authorList>
            <person name="Salas-Leiva D.E."/>
            <person name="Tromer E.C."/>
            <person name="Curtis B.A."/>
            <person name="Jerlstrom-Hultqvist J."/>
            <person name="Kolisko M."/>
            <person name="Yi Z."/>
            <person name="Salas-Leiva J.S."/>
            <person name="Gallot-Lavallee L."/>
            <person name="Kops G.J.P.L."/>
            <person name="Archibald J.M."/>
            <person name="Simpson A.G.B."/>
            <person name="Roger A.J."/>
        </authorList>
    </citation>
    <scope>NUCLEOTIDE SEQUENCE</scope>
    <source>
        <strain evidence="2">BICM</strain>
    </source>
</reference>
<gene>
    <name evidence="2" type="ORF">J8273_7563</name>
</gene>
<accession>A0A8J6B029</accession>
<proteinExistence type="predicted"/>
<keyword evidence="3" id="KW-1185">Reference proteome</keyword>
<evidence type="ECO:0000256" key="1">
    <source>
        <dbReference type="SAM" id="MobiDB-lite"/>
    </source>
</evidence>
<protein>
    <submittedName>
        <fullName evidence="2">Uncharacterized protein</fullName>
    </submittedName>
</protein>
<evidence type="ECO:0000313" key="3">
    <source>
        <dbReference type="Proteomes" id="UP000717585"/>
    </source>
</evidence>
<dbReference type="AlphaFoldDB" id="A0A8J6B029"/>
<name>A0A8J6B029_9EUKA</name>